<evidence type="ECO:0000313" key="7">
    <source>
        <dbReference type="EMBL" id="KAJ8033474.1"/>
    </source>
</evidence>
<dbReference type="OrthoDB" id="37886at2759"/>
<dbReference type="Proteomes" id="UP001152320">
    <property type="component" value="Chromosome 11"/>
</dbReference>
<keyword evidence="4 6" id="KW-0041">Annexin</keyword>
<keyword evidence="8" id="KW-1185">Reference proteome</keyword>
<dbReference type="GO" id="GO:0005509">
    <property type="term" value="F:calcium ion binding"/>
    <property type="evidence" value="ECO:0007669"/>
    <property type="project" value="InterPro"/>
</dbReference>
<dbReference type="Gene3D" id="1.10.220.10">
    <property type="entry name" value="Annexin"/>
    <property type="match status" value="4"/>
</dbReference>
<dbReference type="GO" id="GO:0012506">
    <property type="term" value="C:vesicle membrane"/>
    <property type="evidence" value="ECO:0007669"/>
    <property type="project" value="TreeGrafter"/>
</dbReference>
<dbReference type="FunFam" id="1.10.220.10:FF:000001">
    <property type="entry name" value="Annexin"/>
    <property type="match status" value="1"/>
</dbReference>
<sequence>MAAPQPTVVPFPGFDKDKDAATLRKAMKGLGTDEKAIIDVLVNRSNNQRLEIVAHYKTAYGKDLISDLKSELRGDFEDAVLALMEPFPLYDAHNLKKAMKGVGTDESTLLEILCARNNAQIKAIKEAYKKAYHSDLEKDLQSETSGYLKRTLTGLVQGNRDESTGVDQAKAQADAQALYEAGEKKLGTDESEFQRILVTRSWVQMRAIFDAYGKIAGRSIEESIKREMSGDLETAFLNIVKFARSPAEYFAEVLYKAMKGLGTDEARLTRTLITRSEIDLGDVKVMYQAKYGKPLAKAVESEVSGDFKKLLLGLIK</sequence>
<protein>
    <recommendedName>
        <fullName evidence="6">Annexin</fullName>
    </recommendedName>
</protein>
<dbReference type="GO" id="GO:0005634">
    <property type="term" value="C:nucleus"/>
    <property type="evidence" value="ECO:0007669"/>
    <property type="project" value="TreeGrafter"/>
</dbReference>
<evidence type="ECO:0000256" key="4">
    <source>
        <dbReference type="ARBA" id="ARBA00023216"/>
    </source>
</evidence>
<organism evidence="7 8">
    <name type="scientific">Holothuria leucospilota</name>
    <name type="common">Black long sea cucumber</name>
    <name type="synonym">Mertensiothuria leucospilota</name>
    <dbReference type="NCBI Taxonomy" id="206669"/>
    <lineage>
        <taxon>Eukaryota</taxon>
        <taxon>Metazoa</taxon>
        <taxon>Echinodermata</taxon>
        <taxon>Eleutherozoa</taxon>
        <taxon>Echinozoa</taxon>
        <taxon>Holothuroidea</taxon>
        <taxon>Aspidochirotacea</taxon>
        <taxon>Aspidochirotida</taxon>
        <taxon>Holothuriidae</taxon>
        <taxon>Holothuria</taxon>
    </lineage>
</organism>
<gene>
    <name evidence="7" type="ORF">HOLleu_23724</name>
</gene>
<evidence type="ECO:0000256" key="5">
    <source>
        <dbReference type="ARBA" id="ARBA00023302"/>
    </source>
</evidence>
<dbReference type="SMART" id="SM00335">
    <property type="entry name" value="ANX"/>
    <property type="match status" value="4"/>
</dbReference>
<evidence type="ECO:0000256" key="2">
    <source>
        <dbReference type="ARBA" id="ARBA00022737"/>
    </source>
</evidence>
<evidence type="ECO:0000313" key="8">
    <source>
        <dbReference type="Proteomes" id="UP001152320"/>
    </source>
</evidence>
<dbReference type="GO" id="GO:0001786">
    <property type="term" value="F:phosphatidylserine binding"/>
    <property type="evidence" value="ECO:0007669"/>
    <property type="project" value="TreeGrafter"/>
</dbReference>
<dbReference type="GO" id="GO:0005886">
    <property type="term" value="C:plasma membrane"/>
    <property type="evidence" value="ECO:0007669"/>
    <property type="project" value="TreeGrafter"/>
</dbReference>
<dbReference type="PANTHER" id="PTHR10502:SF102">
    <property type="entry name" value="ANNEXIN B11"/>
    <property type="match status" value="1"/>
</dbReference>
<dbReference type="AlphaFoldDB" id="A0A9Q1BVP2"/>
<dbReference type="GO" id="GO:0005544">
    <property type="term" value="F:calcium-dependent phospholipid binding"/>
    <property type="evidence" value="ECO:0007669"/>
    <property type="project" value="UniProtKB-KW"/>
</dbReference>
<dbReference type="FunFam" id="1.10.220.10:FF:000002">
    <property type="entry name" value="Annexin"/>
    <property type="match status" value="1"/>
</dbReference>
<dbReference type="PANTHER" id="PTHR10502">
    <property type="entry name" value="ANNEXIN"/>
    <property type="match status" value="1"/>
</dbReference>
<accession>A0A9Q1BVP2</accession>
<name>A0A9Q1BVP2_HOLLE</name>
<comment type="caution">
    <text evidence="7">The sequence shown here is derived from an EMBL/GenBank/DDBJ whole genome shotgun (WGS) entry which is preliminary data.</text>
</comment>
<dbReference type="PROSITE" id="PS00223">
    <property type="entry name" value="ANNEXIN_1"/>
    <property type="match status" value="3"/>
</dbReference>
<dbReference type="InterPro" id="IPR037104">
    <property type="entry name" value="Annexin_sf"/>
</dbReference>
<dbReference type="FunFam" id="1.10.220.10:FF:000004">
    <property type="entry name" value="Annexin"/>
    <property type="match status" value="1"/>
</dbReference>
<reference evidence="7" key="1">
    <citation type="submission" date="2021-10" db="EMBL/GenBank/DDBJ databases">
        <title>Tropical sea cucumber genome reveals ecological adaptation and Cuvierian tubules defense mechanism.</title>
        <authorList>
            <person name="Chen T."/>
        </authorList>
    </citation>
    <scope>NUCLEOTIDE SEQUENCE</scope>
    <source>
        <strain evidence="7">Nanhai2018</strain>
        <tissue evidence="7">Muscle</tissue>
    </source>
</reference>
<dbReference type="InterPro" id="IPR018252">
    <property type="entry name" value="Annexin_repeat_CS"/>
</dbReference>
<dbReference type="InterPro" id="IPR018502">
    <property type="entry name" value="Annexin_repeat"/>
</dbReference>
<dbReference type="PROSITE" id="PS51897">
    <property type="entry name" value="ANNEXIN_2"/>
    <property type="match status" value="4"/>
</dbReference>
<proteinExistence type="inferred from homology"/>
<dbReference type="PRINTS" id="PR00196">
    <property type="entry name" value="ANNEXIN"/>
</dbReference>
<comment type="domain">
    <text evidence="6">A pair of annexin repeats may form one binding site for calcium and phospholipid.</text>
</comment>
<evidence type="ECO:0000256" key="6">
    <source>
        <dbReference type="RuleBase" id="RU003540"/>
    </source>
</evidence>
<evidence type="ECO:0000256" key="1">
    <source>
        <dbReference type="ARBA" id="ARBA00007831"/>
    </source>
</evidence>
<keyword evidence="5 6" id="KW-0111">Calcium/phospholipid-binding</keyword>
<evidence type="ECO:0000256" key="3">
    <source>
        <dbReference type="ARBA" id="ARBA00022837"/>
    </source>
</evidence>
<dbReference type="FunFam" id="1.10.220.10:FF:000003">
    <property type="entry name" value="Annexin"/>
    <property type="match status" value="1"/>
</dbReference>
<keyword evidence="2 6" id="KW-0677">Repeat</keyword>
<keyword evidence="3 6" id="KW-0106">Calcium</keyword>
<dbReference type="PRINTS" id="PR00201">
    <property type="entry name" value="ANNEXINV"/>
</dbReference>
<dbReference type="EMBL" id="JAIZAY010000011">
    <property type="protein sequence ID" value="KAJ8033474.1"/>
    <property type="molecule type" value="Genomic_DNA"/>
</dbReference>
<dbReference type="GO" id="GO:0005737">
    <property type="term" value="C:cytoplasm"/>
    <property type="evidence" value="ECO:0007669"/>
    <property type="project" value="TreeGrafter"/>
</dbReference>
<dbReference type="Pfam" id="PF00191">
    <property type="entry name" value="Annexin"/>
    <property type="match status" value="4"/>
</dbReference>
<dbReference type="InterPro" id="IPR002392">
    <property type="entry name" value="ANX5"/>
</dbReference>
<dbReference type="InterPro" id="IPR001464">
    <property type="entry name" value="Annexin"/>
</dbReference>
<comment type="similarity">
    <text evidence="1 6">Belongs to the annexin family.</text>
</comment>
<dbReference type="SUPFAM" id="SSF47874">
    <property type="entry name" value="Annexin"/>
    <property type="match status" value="1"/>
</dbReference>
<dbReference type="GO" id="GO:0050819">
    <property type="term" value="P:negative regulation of coagulation"/>
    <property type="evidence" value="ECO:0007669"/>
    <property type="project" value="InterPro"/>
</dbReference>